<keyword evidence="4" id="KW-1185">Reference proteome</keyword>
<dbReference type="InterPro" id="IPR017896">
    <property type="entry name" value="4Fe4S_Fe-S-bd"/>
</dbReference>
<sequence length="295" mass="31703">MEGVCCNGCNNNYFGVKCENQCLSHCVPNSSGRSCYTDGTCINGCVGLTCDTTCPTNCAPVSNGSSCSSDHKCINRCSWKFYGPAYDIICPTNCAIVYNGSTCFSDAICINGCKLGYGGKQCNIKCSETCEAVASGSRCSDNGSCAAGCIDGYLEERCDISKVRKNNTDDAGTSLENTGGQPVPVIAGSVGGVVELIVIGVVITFVIMRKRRSKEPSDQFARFDEDQPTSTNEYHTIGTLPERSTVISHSHVIANPNYDPSKDVLSLRRNGDNLQSESDTDTDVLEIVQLHYFRE</sequence>
<dbReference type="PROSITE" id="PS51379">
    <property type="entry name" value="4FE4S_FER_2"/>
    <property type="match status" value="1"/>
</dbReference>
<evidence type="ECO:0000259" key="2">
    <source>
        <dbReference type="PROSITE" id="PS51379"/>
    </source>
</evidence>
<gene>
    <name evidence="3" type="ORF">DPMN_015555</name>
</gene>
<reference evidence="3" key="2">
    <citation type="submission" date="2020-11" db="EMBL/GenBank/DDBJ databases">
        <authorList>
            <person name="McCartney M.A."/>
            <person name="Auch B."/>
            <person name="Kono T."/>
            <person name="Mallez S."/>
            <person name="Becker A."/>
            <person name="Gohl D.M."/>
            <person name="Silverstein K.A.T."/>
            <person name="Koren S."/>
            <person name="Bechman K.B."/>
            <person name="Herman A."/>
            <person name="Abrahante J.E."/>
            <person name="Garbe J."/>
        </authorList>
    </citation>
    <scope>NUCLEOTIDE SEQUENCE</scope>
    <source>
        <strain evidence="3">Duluth1</strain>
        <tissue evidence="3">Whole animal</tissue>
    </source>
</reference>
<keyword evidence="1" id="KW-0472">Membrane</keyword>
<reference evidence="3" key="1">
    <citation type="journal article" date="2019" name="bioRxiv">
        <title>The Genome of the Zebra Mussel, Dreissena polymorpha: A Resource for Invasive Species Research.</title>
        <authorList>
            <person name="McCartney M.A."/>
            <person name="Auch B."/>
            <person name="Kono T."/>
            <person name="Mallez S."/>
            <person name="Zhang Y."/>
            <person name="Obille A."/>
            <person name="Becker A."/>
            <person name="Abrahante J.E."/>
            <person name="Garbe J."/>
            <person name="Badalamenti J.P."/>
            <person name="Herman A."/>
            <person name="Mangelson H."/>
            <person name="Liachko I."/>
            <person name="Sullivan S."/>
            <person name="Sone E.D."/>
            <person name="Koren S."/>
            <person name="Silverstein K.A.T."/>
            <person name="Beckman K.B."/>
            <person name="Gohl D.M."/>
        </authorList>
    </citation>
    <scope>NUCLEOTIDE SEQUENCE</scope>
    <source>
        <strain evidence="3">Duluth1</strain>
        <tissue evidence="3">Whole animal</tissue>
    </source>
</reference>
<dbReference type="EMBL" id="JAIWYP010000001">
    <property type="protein sequence ID" value="KAH3891453.1"/>
    <property type="molecule type" value="Genomic_DNA"/>
</dbReference>
<evidence type="ECO:0000256" key="1">
    <source>
        <dbReference type="SAM" id="Phobius"/>
    </source>
</evidence>
<feature type="transmembrane region" description="Helical" evidence="1">
    <location>
        <begin position="185"/>
        <end position="207"/>
    </location>
</feature>
<accession>A0A9D4N7Z4</accession>
<keyword evidence="1" id="KW-1133">Transmembrane helix</keyword>
<organism evidence="3 4">
    <name type="scientific">Dreissena polymorpha</name>
    <name type="common">Zebra mussel</name>
    <name type="synonym">Mytilus polymorpha</name>
    <dbReference type="NCBI Taxonomy" id="45954"/>
    <lineage>
        <taxon>Eukaryota</taxon>
        <taxon>Metazoa</taxon>
        <taxon>Spiralia</taxon>
        <taxon>Lophotrochozoa</taxon>
        <taxon>Mollusca</taxon>
        <taxon>Bivalvia</taxon>
        <taxon>Autobranchia</taxon>
        <taxon>Heteroconchia</taxon>
        <taxon>Euheterodonta</taxon>
        <taxon>Imparidentia</taxon>
        <taxon>Neoheterodontei</taxon>
        <taxon>Myida</taxon>
        <taxon>Dreissenoidea</taxon>
        <taxon>Dreissenidae</taxon>
        <taxon>Dreissena</taxon>
    </lineage>
</organism>
<evidence type="ECO:0000313" key="3">
    <source>
        <dbReference type="EMBL" id="KAH3891453.1"/>
    </source>
</evidence>
<protein>
    <recommendedName>
        <fullName evidence="2">4Fe-4S ferredoxin-type domain-containing protein</fullName>
    </recommendedName>
</protein>
<keyword evidence="1" id="KW-0812">Transmembrane</keyword>
<evidence type="ECO:0000313" key="4">
    <source>
        <dbReference type="Proteomes" id="UP000828390"/>
    </source>
</evidence>
<proteinExistence type="predicted"/>
<dbReference type="Proteomes" id="UP000828390">
    <property type="component" value="Unassembled WGS sequence"/>
</dbReference>
<feature type="domain" description="4Fe-4S ferredoxin-type" evidence="2">
    <location>
        <begin position="32"/>
        <end position="64"/>
    </location>
</feature>
<comment type="caution">
    <text evidence="3">The sequence shown here is derived from an EMBL/GenBank/DDBJ whole genome shotgun (WGS) entry which is preliminary data.</text>
</comment>
<name>A0A9D4N7Z4_DREPO</name>
<dbReference type="AlphaFoldDB" id="A0A9D4N7Z4"/>
<dbReference type="CDD" id="cd12087">
    <property type="entry name" value="TM_EGFR-like"/>
    <property type="match status" value="1"/>
</dbReference>